<name>A0A2M8Z800_9FIRM</name>
<protein>
    <submittedName>
        <fullName evidence="9">Putative aldouronate transport system permease protein</fullName>
    </submittedName>
</protein>
<keyword evidence="2 7" id="KW-0813">Transport</keyword>
<dbReference type="OrthoDB" id="2637002at2"/>
<proteinExistence type="inferred from homology"/>
<dbReference type="RefSeq" id="WP_100305945.1">
    <property type="nucleotide sequence ID" value="NZ_PGET01000001.1"/>
</dbReference>
<feature type="transmembrane region" description="Helical" evidence="7">
    <location>
        <begin position="182"/>
        <end position="206"/>
    </location>
</feature>
<evidence type="ECO:0000256" key="1">
    <source>
        <dbReference type="ARBA" id="ARBA00004651"/>
    </source>
</evidence>
<reference evidence="9 10" key="1">
    <citation type="submission" date="2017-11" db="EMBL/GenBank/DDBJ databases">
        <title>Understudied soil microbes with underappreciated capabilities: Untangling the Clostridium saccharolyticum group.</title>
        <authorList>
            <person name="Leschine S."/>
        </authorList>
    </citation>
    <scope>NUCLEOTIDE SEQUENCE [LARGE SCALE GENOMIC DNA]</scope>
    <source>
        <strain evidence="9 10">18A</strain>
    </source>
</reference>
<dbReference type="PROSITE" id="PS50928">
    <property type="entry name" value="ABC_TM1"/>
    <property type="match status" value="1"/>
</dbReference>
<keyword evidence="3" id="KW-1003">Cell membrane</keyword>
<feature type="transmembrane region" description="Helical" evidence="7">
    <location>
        <begin position="132"/>
        <end position="152"/>
    </location>
</feature>
<evidence type="ECO:0000259" key="8">
    <source>
        <dbReference type="PROSITE" id="PS50928"/>
    </source>
</evidence>
<dbReference type="Pfam" id="PF00528">
    <property type="entry name" value="BPD_transp_1"/>
    <property type="match status" value="1"/>
</dbReference>
<dbReference type="GO" id="GO:0055085">
    <property type="term" value="P:transmembrane transport"/>
    <property type="evidence" value="ECO:0007669"/>
    <property type="project" value="InterPro"/>
</dbReference>
<keyword evidence="6 7" id="KW-0472">Membrane</keyword>
<evidence type="ECO:0000313" key="10">
    <source>
        <dbReference type="Proteomes" id="UP000231092"/>
    </source>
</evidence>
<dbReference type="PANTHER" id="PTHR43227:SF11">
    <property type="entry name" value="BLL4140 PROTEIN"/>
    <property type="match status" value="1"/>
</dbReference>
<dbReference type="CDD" id="cd06261">
    <property type="entry name" value="TM_PBP2"/>
    <property type="match status" value="1"/>
</dbReference>
<evidence type="ECO:0000256" key="6">
    <source>
        <dbReference type="ARBA" id="ARBA00023136"/>
    </source>
</evidence>
<feature type="transmembrane region" description="Helical" evidence="7">
    <location>
        <begin position="99"/>
        <end position="120"/>
    </location>
</feature>
<comment type="similarity">
    <text evidence="7">Belongs to the binding-protein-dependent transport system permease family.</text>
</comment>
<comment type="caution">
    <text evidence="9">The sequence shown here is derived from an EMBL/GenBank/DDBJ whole genome shotgun (WGS) entry which is preliminary data.</text>
</comment>
<dbReference type="AlphaFoldDB" id="A0A2M8Z800"/>
<gene>
    <name evidence="9" type="ORF">H171_3116</name>
</gene>
<keyword evidence="5 7" id="KW-1133">Transmembrane helix</keyword>
<evidence type="ECO:0000256" key="5">
    <source>
        <dbReference type="ARBA" id="ARBA00022989"/>
    </source>
</evidence>
<organism evidence="9 10">
    <name type="scientific">[Clostridium] celerecrescens 18A</name>
    <dbReference type="NCBI Taxonomy" id="1286362"/>
    <lineage>
        <taxon>Bacteria</taxon>
        <taxon>Bacillati</taxon>
        <taxon>Bacillota</taxon>
        <taxon>Clostridia</taxon>
        <taxon>Lachnospirales</taxon>
        <taxon>Lachnospiraceae</taxon>
        <taxon>Lacrimispora</taxon>
    </lineage>
</organism>
<evidence type="ECO:0000313" key="9">
    <source>
        <dbReference type="EMBL" id="PJJ29569.1"/>
    </source>
</evidence>
<feature type="domain" description="ABC transmembrane type-1" evidence="8">
    <location>
        <begin position="92"/>
        <end position="307"/>
    </location>
</feature>
<dbReference type="InterPro" id="IPR000515">
    <property type="entry name" value="MetI-like"/>
</dbReference>
<dbReference type="InterPro" id="IPR035906">
    <property type="entry name" value="MetI-like_sf"/>
</dbReference>
<dbReference type="SUPFAM" id="SSF161098">
    <property type="entry name" value="MetI-like"/>
    <property type="match status" value="1"/>
</dbReference>
<dbReference type="Proteomes" id="UP000231092">
    <property type="component" value="Unassembled WGS sequence"/>
</dbReference>
<evidence type="ECO:0000256" key="4">
    <source>
        <dbReference type="ARBA" id="ARBA00022692"/>
    </source>
</evidence>
<evidence type="ECO:0000256" key="7">
    <source>
        <dbReference type="RuleBase" id="RU363032"/>
    </source>
</evidence>
<dbReference type="PANTHER" id="PTHR43227">
    <property type="entry name" value="BLL4140 PROTEIN"/>
    <property type="match status" value="1"/>
</dbReference>
<dbReference type="GO" id="GO:0005886">
    <property type="term" value="C:plasma membrane"/>
    <property type="evidence" value="ECO:0007669"/>
    <property type="project" value="UniProtKB-SubCell"/>
</dbReference>
<dbReference type="InterPro" id="IPR050809">
    <property type="entry name" value="UgpAE/MalFG_permease"/>
</dbReference>
<feature type="transmembrane region" description="Helical" evidence="7">
    <location>
        <begin position="226"/>
        <end position="246"/>
    </location>
</feature>
<dbReference type="Gene3D" id="1.10.3720.10">
    <property type="entry name" value="MetI-like"/>
    <property type="match status" value="1"/>
</dbReference>
<evidence type="ECO:0000256" key="3">
    <source>
        <dbReference type="ARBA" id="ARBA00022475"/>
    </source>
</evidence>
<accession>A0A2M8Z800</accession>
<keyword evidence="4 7" id="KW-0812">Transmembrane</keyword>
<feature type="transmembrane region" description="Helical" evidence="7">
    <location>
        <begin position="31"/>
        <end position="50"/>
    </location>
</feature>
<dbReference type="EMBL" id="PGET01000001">
    <property type="protein sequence ID" value="PJJ29569.1"/>
    <property type="molecule type" value="Genomic_DNA"/>
</dbReference>
<sequence>MRGKTDTINTVGPVFRKPGIYRVKQTLRRDWQLLVLCTVPVLYFIMFHYIPMYGVQIAFKDFKAVDGILGSQWCGFKHFHRFFSSSQFWPLIKNTLGLSFLQIVLGFPIPVFLAIMLNQVRNHKFRKFVQSIVYCPHFISIVVLTGMLYIFLSPRNGIINQVIQMLGGDPVFFLGDAKYFKLTFVISGIWQNAGWSAIIYIAALAGISPDLYEAAQVDGANKWQRIWHIDIPGILPTVVMMLILEVGKVMNLGFQKAYLMQNAQNLAASEIISTYIYKVGMIDAQYSYSAAINLFNNLVNILLLVTVNRIAMKTTNNSLW</sequence>
<comment type="subcellular location">
    <subcellularLocation>
        <location evidence="1 7">Cell membrane</location>
        <topology evidence="1 7">Multi-pass membrane protein</topology>
    </subcellularLocation>
</comment>
<evidence type="ECO:0000256" key="2">
    <source>
        <dbReference type="ARBA" id="ARBA00022448"/>
    </source>
</evidence>